<dbReference type="Proteomes" id="UP000229056">
    <property type="component" value="Unassembled WGS sequence"/>
</dbReference>
<gene>
    <name evidence="1" type="ORF">COT80_01070</name>
</gene>
<name>A0A2H0W468_9BACT</name>
<proteinExistence type="predicted"/>
<reference evidence="2" key="1">
    <citation type="submission" date="2017-09" db="EMBL/GenBank/DDBJ databases">
        <title>Depth-based differentiation of microbial function through sediment-hosted aquifers and enrichment of novel symbionts in the deep terrestrial subsurface.</title>
        <authorList>
            <person name="Probst A.J."/>
            <person name="Ladd B."/>
            <person name="Jarett J.K."/>
            <person name="Geller-Mcgrath D.E."/>
            <person name="Sieber C.M.K."/>
            <person name="Emerson J.B."/>
            <person name="Anantharaman K."/>
            <person name="Thomas B.C."/>
            <person name="Malmstrom R."/>
            <person name="Stieglmeier M."/>
            <person name="Klingl A."/>
            <person name="Woyke T."/>
            <person name="Ryan C.M."/>
            <person name="Banfield J.F."/>
        </authorList>
    </citation>
    <scope>NUCLEOTIDE SEQUENCE [LARGE SCALE GENOMIC DNA]</scope>
</reference>
<protein>
    <submittedName>
        <fullName evidence="1">Uncharacterized protein</fullName>
    </submittedName>
</protein>
<evidence type="ECO:0000313" key="2">
    <source>
        <dbReference type="Proteomes" id="UP000229056"/>
    </source>
</evidence>
<dbReference type="AlphaFoldDB" id="A0A2H0W468"/>
<organism evidence="1 2">
    <name type="scientific">Candidatus Buchananbacteria bacterium CG10_big_fil_rev_8_21_14_0_10_33_19</name>
    <dbReference type="NCBI Taxonomy" id="1974525"/>
    <lineage>
        <taxon>Bacteria</taxon>
        <taxon>Candidatus Buchananiibacteriota</taxon>
    </lineage>
</organism>
<sequence length="71" mass="8319">MFINCSQKYRLTNKAPYNSELILKIQQERDFAISQSINQKLGYKIFEIIMLSDEHFKKIIAKKEATKKPPG</sequence>
<evidence type="ECO:0000313" key="1">
    <source>
        <dbReference type="EMBL" id="PIS06145.1"/>
    </source>
</evidence>
<dbReference type="EMBL" id="PEZY01000005">
    <property type="protein sequence ID" value="PIS06145.1"/>
    <property type="molecule type" value="Genomic_DNA"/>
</dbReference>
<comment type="caution">
    <text evidence="1">The sequence shown here is derived from an EMBL/GenBank/DDBJ whole genome shotgun (WGS) entry which is preliminary data.</text>
</comment>
<accession>A0A2H0W468</accession>